<proteinExistence type="predicted"/>
<dbReference type="EMBL" id="HBUE01231679">
    <property type="protein sequence ID" value="CAG6545250.1"/>
    <property type="molecule type" value="Transcribed_RNA"/>
</dbReference>
<sequence length="282" mass="30833">MKSSRISSMKSHTRAGRRSSLLVRRPVFVLVCLTVRSVRFVRPLVACEPPFRCSSSFDWSANLPGERTHGTSLLLAIDSGTCFRFHDTSNALWLLFEPQPWPLAGANLAGAGRRNNHNNTPCPCTISIDKERPPESSAVPSSYSGILLGRIVVSSSPADQFGLAALLAPFFSLPPPPASLPGVLCNCHLRLGATHGTPHRNSLQFEEISRHQANLPLTTAVGRQCPHRFLLLHAHTLALVLLCQSGTSSGERSLRTLATTELNHGTQSHFPHTPKNKRNIFF</sequence>
<name>A0A8D8I1N2_CULPI</name>
<dbReference type="EMBL" id="HBUE01338480">
    <property type="protein sequence ID" value="CAG6597387.1"/>
    <property type="molecule type" value="Transcribed_RNA"/>
</dbReference>
<dbReference type="EMBL" id="HBUE01338481">
    <property type="protein sequence ID" value="CAG6597389.1"/>
    <property type="molecule type" value="Transcribed_RNA"/>
</dbReference>
<evidence type="ECO:0000313" key="1">
    <source>
        <dbReference type="EMBL" id="CAG6545248.1"/>
    </source>
</evidence>
<reference evidence="1" key="1">
    <citation type="submission" date="2021-05" db="EMBL/GenBank/DDBJ databases">
        <authorList>
            <person name="Alioto T."/>
            <person name="Alioto T."/>
            <person name="Gomez Garrido J."/>
        </authorList>
    </citation>
    <scope>NUCLEOTIDE SEQUENCE</scope>
</reference>
<organism evidence="1">
    <name type="scientific">Culex pipiens</name>
    <name type="common">House mosquito</name>
    <dbReference type="NCBI Taxonomy" id="7175"/>
    <lineage>
        <taxon>Eukaryota</taxon>
        <taxon>Metazoa</taxon>
        <taxon>Ecdysozoa</taxon>
        <taxon>Arthropoda</taxon>
        <taxon>Hexapoda</taxon>
        <taxon>Insecta</taxon>
        <taxon>Pterygota</taxon>
        <taxon>Neoptera</taxon>
        <taxon>Endopterygota</taxon>
        <taxon>Diptera</taxon>
        <taxon>Nematocera</taxon>
        <taxon>Culicoidea</taxon>
        <taxon>Culicidae</taxon>
        <taxon>Culicinae</taxon>
        <taxon>Culicini</taxon>
        <taxon>Culex</taxon>
        <taxon>Culex</taxon>
    </lineage>
</organism>
<accession>A0A8D8I1N2</accession>
<protein>
    <submittedName>
        <fullName evidence="1">(northern house mosquito) hypothetical protein</fullName>
    </submittedName>
</protein>
<dbReference type="EMBL" id="HBUE01231678">
    <property type="protein sequence ID" value="CAG6545248.1"/>
    <property type="molecule type" value="Transcribed_RNA"/>
</dbReference>
<dbReference type="AlphaFoldDB" id="A0A8D8I1N2"/>